<dbReference type="EMBL" id="BGPR01002267">
    <property type="protein sequence ID" value="GBM70696.1"/>
    <property type="molecule type" value="Genomic_DNA"/>
</dbReference>
<evidence type="ECO:0000313" key="3">
    <source>
        <dbReference type="EMBL" id="GBM70696.1"/>
    </source>
</evidence>
<name>A0A4Y2I0I5_ARAVE</name>
<keyword evidence="4" id="KW-1185">Reference proteome</keyword>
<dbReference type="Proteomes" id="UP000499080">
    <property type="component" value="Unassembled WGS sequence"/>
</dbReference>
<comment type="caution">
    <text evidence="3">The sequence shown here is derived from an EMBL/GenBank/DDBJ whole genome shotgun (WGS) entry which is preliminary data.</text>
</comment>
<feature type="region of interest" description="Disordered" evidence="2">
    <location>
        <begin position="214"/>
        <end position="255"/>
    </location>
</feature>
<dbReference type="AlphaFoldDB" id="A0A4Y2I0I5"/>
<evidence type="ECO:0000313" key="4">
    <source>
        <dbReference type="Proteomes" id="UP000499080"/>
    </source>
</evidence>
<dbReference type="OrthoDB" id="8122238at2759"/>
<evidence type="ECO:0000256" key="1">
    <source>
        <dbReference type="SAM" id="Coils"/>
    </source>
</evidence>
<feature type="coiled-coil region" evidence="1">
    <location>
        <begin position="143"/>
        <end position="177"/>
    </location>
</feature>
<feature type="region of interest" description="Disordered" evidence="2">
    <location>
        <begin position="315"/>
        <end position="339"/>
    </location>
</feature>
<protein>
    <submittedName>
        <fullName evidence="3">Uncharacterized protein</fullName>
    </submittedName>
</protein>
<evidence type="ECO:0000256" key="2">
    <source>
        <dbReference type="SAM" id="MobiDB-lite"/>
    </source>
</evidence>
<proteinExistence type="predicted"/>
<sequence length="339" mass="37662">MSRKNSFSESLSQNIEPIFTMANPSPVEGDASKTKDTSFSGVKSLQKIPPDSQSKVSGVGAVESLINEIIDYNFETSVSEALVSPLQELSKIFINKSRDIKAAVRVSIVEKVISPIINLLQDRETTNLSNIYDHKPRHVDATESQYQAKIRDCEAEIESLRGKLNLVSAELVEYKQDLKQSSKSLLETSKQVKSHIYKATPSFSDVLSRPVAPVRAPVTSQRDNNVVLLRPKKESSSEENRKRSETALTSRNSPARIRRISKVSRGGLITETPTPEDLESLKAEIKCVPSLENHFEVTRPKRRRPQIILIGLPNDVDKDRLTKGSIPEPPPTGGTRIDP</sequence>
<organism evidence="3 4">
    <name type="scientific">Araneus ventricosus</name>
    <name type="common">Orbweaver spider</name>
    <name type="synonym">Epeira ventricosa</name>
    <dbReference type="NCBI Taxonomy" id="182803"/>
    <lineage>
        <taxon>Eukaryota</taxon>
        <taxon>Metazoa</taxon>
        <taxon>Ecdysozoa</taxon>
        <taxon>Arthropoda</taxon>
        <taxon>Chelicerata</taxon>
        <taxon>Arachnida</taxon>
        <taxon>Araneae</taxon>
        <taxon>Araneomorphae</taxon>
        <taxon>Entelegynae</taxon>
        <taxon>Araneoidea</taxon>
        <taxon>Araneidae</taxon>
        <taxon>Araneus</taxon>
    </lineage>
</organism>
<keyword evidence="1" id="KW-0175">Coiled coil</keyword>
<feature type="region of interest" description="Disordered" evidence="2">
    <location>
        <begin position="15"/>
        <end position="54"/>
    </location>
</feature>
<accession>A0A4Y2I0I5</accession>
<reference evidence="3 4" key="1">
    <citation type="journal article" date="2019" name="Sci. Rep.">
        <title>Orb-weaving spider Araneus ventricosus genome elucidates the spidroin gene catalogue.</title>
        <authorList>
            <person name="Kono N."/>
            <person name="Nakamura H."/>
            <person name="Ohtoshi R."/>
            <person name="Moran D.A.P."/>
            <person name="Shinohara A."/>
            <person name="Yoshida Y."/>
            <person name="Fujiwara M."/>
            <person name="Mori M."/>
            <person name="Tomita M."/>
            <person name="Arakawa K."/>
        </authorList>
    </citation>
    <scope>NUCLEOTIDE SEQUENCE [LARGE SCALE GENOMIC DNA]</scope>
</reference>
<feature type="compositionally biased region" description="Basic and acidic residues" evidence="2">
    <location>
        <begin position="231"/>
        <end position="245"/>
    </location>
</feature>
<gene>
    <name evidence="3" type="ORF">AVEN_203822_1</name>
</gene>